<dbReference type="EMBL" id="BAAAQK010000018">
    <property type="protein sequence ID" value="GAA1862618.1"/>
    <property type="molecule type" value="Genomic_DNA"/>
</dbReference>
<gene>
    <name evidence="5" type="ORF">GCM10009836_48650</name>
</gene>
<evidence type="ECO:0000256" key="2">
    <source>
        <dbReference type="ARBA" id="ARBA00023125"/>
    </source>
</evidence>
<comment type="caution">
    <text evidence="5">The sequence shown here is derived from an EMBL/GenBank/DDBJ whole genome shotgun (WGS) entry which is preliminary data.</text>
</comment>
<reference evidence="5 6" key="1">
    <citation type="journal article" date="2019" name="Int. J. Syst. Evol. Microbiol.">
        <title>The Global Catalogue of Microorganisms (GCM) 10K type strain sequencing project: providing services to taxonomists for standard genome sequencing and annotation.</title>
        <authorList>
            <consortium name="The Broad Institute Genomics Platform"/>
            <consortium name="The Broad Institute Genome Sequencing Center for Infectious Disease"/>
            <person name="Wu L."/>
            <person name="Ma J."/>
        </authorList>
    </citation>
    <scope>NUCLEOTIDE SEQUENCE [LARGE SCALE GENOMIC DNA]</scope>
    <source>
        <strain evidence="5 6">JCM 16009</strain>
    </source>
</reference>
<evidence type="ECO:0000313" key="6">
    <source>
        <dbReference type="Proteomes" id="UP001500449"/>
    </source>
</evidence>
<dbReference type="InterPro" id="IPR000835">
    <property type="entry name" value="HTH_MarR-typ"/>
</dbReference>
<sequence length="144" mass="15669">MSTDGADDKARIIQLMIEIAGIANVAIAATLREFAAPASAGEALRILATSDVPVTPRDLARGLDRDPSTASLLADKLEQAGLVARNPHPTDGRKRVLVLTERGRQLGDALRDRLHDAVLLDRLTPPERRVLLDLLDRMRLSRPV</sequence>
<dbReference type="SMART" id="SM00347">
    <property type="entry name" value="HTH_MARR"/>
    <property type="match status" value="1"/>
</dbReference>
<dbReference type="RefSeq" id="WP_344421365.1">
    <property type="nucleotide sequence ID" value="NZ_BAAAQK010000018.1"/>
</dbReference>
<evidence type="ECO:0000313" key="5">
    <source>
        <dbReference type="EMBL" id="GAA1862618.1"/>
    </source>
</evidence>
<accession>A0ABN2NCY9</accession>
<name>A0ABN2NCY9_9PSEU</name>
<dbReference type="InterPro" id="IPR036390">
    <property type="entry name" value="WH_DNA-bd_sf"/>
</dbReference>
<proteinExistence type="predicted"/>
<dbReference type="PROSITE" id="PS01117">
    <property type="entry name" value="HTH_MARR_1"/>
    <property type="match status" value="1"/>
</dbReference>
<protein>
    <recommendedName>
        <fullName evidence="4">HTH marR-type domain-containing protein</fullName>
    </recommendedName>
</protein>
<dbReference type="Proteomes" id="UP001500449">
    <property type="component" value="Unassembled WGS sequence"/>
</dbReference>
<dbReference type="PANTHER" id="PTHR33164:SF64">
    <property type="entry name" value="TRANSCRIPTIONAL REGULATOR SLYA"/>
    <property type="match status" value="1"/>
</dbReference>
<keyword evidence="6" id="KW-1185">Reference proteome</keyword>
<dbReference type="Gene3D" id="1.10.10.10">
    <property type="entry name" value="Winged helix-like DNA-binding domain superfamily/Winged helix DNA-binding domain"/>
    <property type="match status" value="1"/>
</dbReference>
<dbReference type="PROSITE" id="PS50995">
    <property type="entry name" value="HTH_MARR_2"/>
    <property type="match status" value="1"/>
</dbReference>
<dbReference type="InterPro" id="IPR039422">
    <property type="entry name" value="MarR/SlyA-like"/>
</dbReference>
<evidence type="ECO:0000259" key="4">
    <source>
        <dbReference type="PROSITE" id="PS50995"/>
    </source>
</evidence>
<feature type="domain" description="HTH marR-type" evidence="4">
    <location>
        <begin position="9"/>
        <end position="140"/>
    </location>
</feature>
<keyword evidence="2" id="KW-0238">DNA-binding</keyword>
<dbReference type="Pfam" id="PF01047">
    <property type="entry name" value="MarR"/>
    <property type="match status" value="1"/>
</dbReference>
<organism evidence="5 6">
    <name type="scientific">Pseudonocardia ailaonensis</name>
    <dbReference type="NCBI Taxonomy" id="367279"/>
    <lineage>
        <taxon>Bacteria</taxon>
        <taxon>Bacillati</taxon>
        <taxon>Actinomycetota</taxon>
        <taxon>Actinomycetes</taxon>
        <taxon>Pseudonocardiales</taxon>
        <taxon>Pseudonocardiaceae</taxon>
        <taxon>Pseudonocardia</taxon>
    </lineage>
</organism>
<dbReference type="InterPro" id="IPR023187">
    <property type="entry name" value="Tscrpt_reg_MarR-type_CS"/>
</dbReference>
<evidence type="ECO:0000256" key="1">
    <source>
        <dbReference type="ARBA" id="ARBA00023015"/>
    </source>
</evidence>
<keyword evidence="3" id="KW-0804">Transcription</keyword>
<evidence type="ECO:0000256" key="3">
    <source>
        <dbReference type="ARBA" id="ARBA00023163"/>
    </source>
</evidence>
<dbReference type="InterPro" id="IPR036388">
    <property type="entry name" value="WH-like_DNA-bd_sf"/>
</dbReference>
<keyword evidence="1" id="KW-0805">Transcription regulation</keyword>
<dbReference type="PRINTS" id="PR00598">
    <property type="entry name" value="HTHMARR"/>
</dbReference>
<dbReference type="PANTHER" id="PTHR33164">
    <property type="entry name" value="TRANSCRIPTIONAL REGULATOR, MARR FAMILY"/>
    <property type="match status" value="1"/>
</dbReference>
<dbReference type="SUPFAM" id="SSF46785">
    <property type="entry name" value="Winged helix' DNA-binding domain"/>
    <property type="match status" value="1"/>
</dbReference>